<dbReference type="WBParaSite" id="L893_g4276.t1">
    <property type="protein sequence ID" value="L893_g4276.t1"/>
    <property type="gene ID" value="L893_g4276"/>
</dbReference>
<name>A0A1I8ACS5_9BILA</name>
<proteinExistence type="predicted"/>
<reference evidence="2" key="1">
    <citation type="submission" date="2016-11" db="UniProtKB">
        <authorList>
            <consortium name="WormBaseParasite"/>
        </authorList>
    </citation>
    <scope>IDENTIFICATION</scope>
</reference>
<sequence length="70" mass="7897">MLSQRSSASLNQLVPCALPLRAYGRQTDLLLWATRESSAERVRCIHFPRCGCMAVYKPISLIAVIPNYIF</sequence>
<dbReference type="Proteomes" id="UP000095287">
    <property type="component" value="Unplaced"/>
</dbReference>
<protein>
    <submittedName>
        <fullName evidence="2">Secreted protein</fullName>
    </submittedName>
</protein>
<accession>A0A1I8ACS5</accession>
<organism evidence="1 2">
    <name type="scientific">Steinernema glaseri</name>
    <dbReference type="NCBI Taxonomy" id="37863"/>
    <lineage>
        <taxon>Eukaryota</taxon>
        <taxon>Metazoa</taxon>
        <taxon>Ecdysozoa</taxon>
        <taxon>Nematoda</taxon>
        <taxon>Chromadorea</taxon>
        <taxon>Rhabditida</taxon>
        <taxon>Tylenchina</taxon>
        <taxon>Panagrolaimomorpha</taxon>
        <taxon>Strongyloidoidea</taxon>
        <taxon>Steinernematidae</taxon>
        <taxon>Steinernema</taxon>
    </lineage>
</organism>
<evidence type="ECO:0000313" key="1">
    <source>
        <dbReference type="Proteomes" id="UP000095287"/>
    </source>
</evidence>
<dbReference type="AlphaFoldDB" id="A0A1I8ACS5"/>
<evidence type="ECO:0000313" key="2">
    <source>
        <dbReference type="WBParaSite" id="L893_g4276.t1"/>
    </source>
</evidence>
<keyword evidence="1" id="KW-1185">Reference proteome</keyword>